<evidence type="ECO:0000256" key="4">
    <source>
        <dbReference type="ARBA" id="ARBA00022840"/>
    </source>
</evidence>
<evidence type="ECO:0000313" key="7">
    <source>
        <dbReference type="EMBL" id="VAW84113.1"/>
    </source>
</evidence>
<dbReference type="AlphaFoldDB" id="A0A3B0Z7D7"/>
<reference evidence="7" key="1">
    <citation type="submission" date="2018-06" db="EMBL/GenBank/DDBJ databases">
        <authorList>
            <person name="Zhirakovskaya E."/>
        </authorList>
    </citation>
    <scope>NUCLEOTIDE SEQUENCE</scope>
</reference>
<dbReference type="NCBIfam" id="TIGR01161">
    <property type="entry name" value="purK"/>
    <property type="match status" value="1"/>
</dbReference>
<dbReference type="Gene3D" id="3.30.1490.20">
    <property type="entry name" value="ATP-grasp fold, A domain"/>
    <property type="match status" value="1"/>
</dbReference>
<keyword evidence="4" id="KW-0067">ATP-binding</keyword>
<dbReference type="NCBIfam" id="NF004679">
    <property type="entry name" value="PRK06019.1-5"/>
    <property type="match status" value="1"/>
</dbReference>
<dbReference type="PROSITE" id="PS50975">
    <property type="entry name" value="ATP_GRASP"/>
    <property type="match status" value="1"/>
</dbReference>
<proteinExistence type="inferred from homology"/>
<comment type="pathway">
    <text evidence="5">Purine metabolism.</text>
</comment>
<evidence type="ECO:0000256" key="1">
    <source>
        <dbReference type="ARBA" id="ARBA00022598"/>
    </source>
</evidence>
<dbReference type="GO" id="GO:0006189">
    <property type="term" value="P:'de novo' IMP biosynthetic process"/>
    <property type="evidence" value="ECO:0007669"/>
    <property type="project" value="InterPro"/>
</dbReference>
<keyword evidence="1 7" id="KW-0436">Ligase</keyword>
<evidence type="ECO:0000259" key="6">
    <source>
        <dbReference type="PROSITE" id="PS50975"/>
    </source>
</evidence>
<dbReference type="SUPFAM" id="SSF52440">
    <property type="entry name" value="PreATP-grasp domain"/>
    <property type="match status" value="1"/>
</dbReference>
<dbReference type="InterPro" id="IPR003135">
    <property type="entry name" value="ATP-grasp_carboxylate-amine"/>
</dbReference>
<evidence type="ECO:0000256" key="2">
    <source>
        <dbReference type="ARBA" id="ARBA00022741"/>
    </source>
</evidence>
<dbReference type="PANTHER" id="PTHR11609">
    <property type="entry name" value="PURINE BIOSYNTHESIS PROTEIN 6/7, PUR6/7"/>
    <property type="match status" value="1"/>
</dbReference>
<dbReference type="Pfam" id="PF22660">
    <property type="entry name" value="RS_preATP-grasp-like"/>
    <property type="match status" value="1"/>
</dbReference>
<dbReference type="GO" id="GO:0005829">
    <property type="term" value="C:cytosol"/>
    <property type="evidence" value="ECO:0007669"/>
    <property type="project" value="TreeGrafter"/>
</dbReference>
<dbReference type="Gene3D" id="3.40.50.20">
    <property type="match status" value="1"/>
</dbReference>
<dbReference type="Pfam" id="PF17769">
    <property type="entry name" value="PurK_C"/>
    <property type="match status" value="1"/>
</dbReference>
<evidence type="ECO:0000256" key="5">
    <source>
        <dbReference type="ARBA" id="ARBA00025704"/>
    </source>
</evidence>
<dbReference type="EC" id="6.3.4.18" evidence="7"/>
<dbReference type="Gene3D" id="3.30.470.20">
    <property type="entry name" value="ATP-grasp fold, B domain"/>
    <property type="match status" value="1"/>
</dbReference>
<sequence length="360" mass="39577">MIIGILGGGQLARMLALAGHPLGLQFIILDPDKDACAGVVADQIQGNYNDTAKLELLAQKADVVTYEFENVPAAAVEFLVKKVPVHPPQLALITAQDRLSEKKLFRKLDICTPEFVPVNSLEELQSALKEISYPAVIKTLTQGYDGKGQAVLRSKADLTTAWKNLKGVPAIVEAFIPFDREISIIAARSRSGETKCYPVTENVHDAGILRFSKALQNDSAQHQAADYVKRLLNHLDYVGVIALELFQVGNQLLANEFAPRVHNSGHWTQDGAIIDQFENHLRAILDLPLGSTDSSGHAAMINLISTVPSRKKIMEQTHANLHLYGKEERLGRKLGHINICTNDEATFNKEIEALQNIVNL</sequence>
<dbReference type="FunFam" id="3.40.50.20:FF:000016">
    <property type="entry name" value="N5-carboxyaminoimidazole ribonucleotide synthase"/>
    <property type="match status" value="1"/>
</dbReference>
<dbReference type="PANTHER" id="PTHR11609:SF5">
    <property type="entry name" value="PHOSPHORIBOSYLAMINOIMIDAZOLE CARBOXYLASE"/>
    <property type="match status" value="1"/>
</dbReference>
<dbReference type="GO" id="GO:0046872">
    <property type="term" value="F:metal ion binding"/>
    <property type="evidence" value="ECO:0007669"/>
    <property type="project" value="InterPro"/>
</dbReference>
<dbReference type="GO" id="GO:0004638">
    <property type="term" value="F:phosphoribosylaminoimidazole carboxylase activity"/>
    <property type="evidence" value="ECO:0007669"/>
    <property type="project" value="InterPro"/>
</dbReference>
<name>A0A3B0Z7D7_9ZZZZ</name>
<dbReference type="InterPro" id="IPR005875">
    <property type="entry name" value="PurK"/>
</dbReference>
<keyword evidence="3" id="KW-0658">Purine biosynthesis</keyword>
<dbReference type="GO" id="GO:0034028">
    <property type="term" value="F:5-(carboxyamino)imidazole ribonucleotide synthase activity"/>
    <property type="evidence" value="ECO:0007669"/>
    <property type="project" value="UniProtKB-EC"/>
</dbReference>
<dbReference type="InterPro" id="IPR040686">
    <property type="entry name" value="PurK_C"/>
</dbReference>
<dbReference type="SUPFAM" id="SSF51246">
    <property type="entry name" value="Rudiment single hybrid motif"/>
    <property type="match status" value="1"/>
</dbReference>
<dbReference type="HAMAP" id="MF_01928">
    <property type="entry name" value="PurK"/>
    <property type="match status" value="1"/>
</dbReference>
<dbReference type="InterPro" id="IPR054350">
    <property type="entry name" value="PurT/PurK_preATP-grasp"/>
</dbReference>
<protein>
    <submittedName>
        <fullName evidence="7">N5-carboxyaminoimidazole ribonucleotide synthase</fullName>
        <ecNumber evidence="7">6.3.4.18</ecNumber>
    </submittedName>
</protein>
<gene>
    <name evidence="7" type="ORF">MNBD_GAMMA16-735</name>
</gene>
<dbReference type="InterPro" id="IPR011054">
    <property type="entry name" value="Rudment_hybrid_motif"/>
</dbReference>
<dbReference type="Pfam" id="PF02222">
    <property type="entry name" value="ATP-grasp"/>
    <property type="match status" value="1"/>
</dbReference>
<accession>A0A3B0Z7D7</accession>
<dbReference type="InterPro" id="IPR011761">
    <property type="entry name" value="ATP-grasp"/>
</dbReference>
<dbReference type="NCBIfam" id="NF004676">
    <property type="entry name" value="PRK06019.1-2"/>
    <property type="match status" value="1"/>
</dbReference>
<dbReference type="InterPro" id="IPR013815">
    <property type="entry name" value="ATP_grasp_subdomain_1"/>
</dbReference>
<dbReference type="InterPro" id="IPR016185">
    <property type="entry name" value="PreATP-grasp_dom_sf"/>
</dbReference>
<feature type="domain" description="ATP-grasp" evidence="6">
    <location>
        <begin position="102"/>
        <end position="285"/>
    </location>
</feature>
<evidence type="ECO:0000256" key="3">
    <source>
        <dbReference type="ARBA" id="ARBA00022755"/>
    </source>
</evidence>
<dbReference type="FunFam" id="3.30.1490.20:FF:000015">
    <property type="entry name" value="N5-carboxyaminoimidazole ribonucleotide synthase"/>
    <property type="match status" value="1"/>
</dbReference>
<organism evidence="7">
    <name type="scientific">hydrothermal vent metagenome</name>
    <dbReference type="NCBI Taxonomy" id="652676"/>
    <lineage>
        <taxon>unclassified sequences</taxon>
        <taxon>metagenomes</taxon>
        <taxon>ecological metagenomes</taxon>
    </lineage>
</organism>
<dbReference type="EMBL" id="UOFO01000034">
    <property type="protein sequence ID" value="VAW84113.1"/>
    <property type="molecule type" value="Genomic_DNA"/>
</dbReference>
<keyword evidence="2" id="KW-0547">Nucleotide-binding</keyword>
<dbReference type="SUPFAM" id="SSF56059">
    <property type="entry name" value="Glutathione synthetase ATP-binding domain-like"/>
    <property type="match status" value="1"/>
</dbReference>
<dbReference type="GO" id="GO:0005524">
    <property type="term" value="F:ATP binding"/>
    <property type="evidence" value="ECO:0007669"/>
    <property type="project" value="UniProtKB-KW"/>
</dbReference>